<accession>A0A1L8DZW2</accession>
<dbReference type="Pfam" id="PF20180">
    <property type="entry name" value="UQCC2_CBP6"/>
    <property type="match status" value="1"/>
</dbReference>
<comment type="subcellular location">
    <subcellularLocation>
        <location evidence="1">Mitochondrion matrix</location>
        <location evidence="1">Mitochondrion nucleoid</location>
    </subcellularLocation>
</comment>
<dbReference type="GO" id="GO:0034551">
    <property type="term" value="P:mitochondrial respiratory chain complex III assembly"/>
    <property type="evidence" value="ECO:0007669"/>
    <property type="project" value="TreeGrafter"/>
</dbReference>
<protein>
    <recommendedName>
        <fullName evidence="6">Mitochondrial nucleoid factor 1</fullName>
    </recommendedName>
    <alternativeName>
        <fullName evidence="5">Mitochondrial protein M19</fullName>
    </alternativeName>
</protein>
<evidence type="ECO:0000256" key="5">
    <source>
        <dbReference type="ARBA" id="ARBA00031206"/>
    </source>
</evidence>
<name>A0A1L8DZW2_9DIPT</name>
<dbReference type="InterPro" id="IPR037698">
    <property type="entry name" value="UQCC2"/>
</dbReference>
<evidence type="ECO:0000313" key="7">
    <source>
        <dbReference type="EMBL" id="JAV12033.1"/>
    </source>
</evidence>
<dbReference type="PANTHER" id="PTHR34260">
    <property type="entry name" value="UBIQUINOL-CYTOCHROME-C REDUCTASE COMPLEX ASSEMBLY FACTOR 2"/>
    <property type="match status" value="1"/>
</dbReference>
<dbReference type="GO" id="GO:0042645">
    <property type="term" value="C:mitochondrial nucleoid"/>
    <property type="evidence" value="ECO:0007669"/>
    <property type="project" value="UniProtKB-SubCell"/>
</dbReference>
<evidence type="ECO:0000256" key="1">
    <source>
        <dbReference type="ARBA" id="ARBA00004436"/>
    </source>
</evidence>
<dbReference type="PANTHER" id="PTHR34260:SF1">
    <property type="entry name" value="UBIQUINOL-CYTOCHROME-C REDUCTASE COMPLEX ASSEMBLY FACTOR 2"/>
    <property type="match status" value="1"/>
</dbReference>
<evidence type="ECO:0000256" key="3">
    <source>
        <dbReference type="ARBA" id="ARBA00023128"/>
    </source>
</evidence>
<evidence type="ECO:0000256" key="6">
    <source>
        <dbReference type="ARBA" id="ARBA00032983"/>
    </source>
</evidence>
<reference evidence="7" key="1">
    <citation type="submission" date="2016-12" db="EMBL/GenBank/DDBJ databases">
        <title>An insight into the sialome and mialome of the sand fly, Nyssomyia neivai.</title>
        <authorList>
            <person name="Sebastian V."/>
            <person name="Goulart T.M."/>
            <person name="Oliveira W."/>
            <person name="Calvo E."/>
            <person name="Oliveira L.F."/>
            <person name="Pinto M.C."/>
            <person name="Rosselino A.M."/>
            <person name="Ribeiro J.M."/>
        </authorList>
    </citation>
    <scope>NUCLEOTIDE SEQUENCE</scope>
</reference>
<keyword evidence="2" id="KW-0809">Transit peptide</keyword>
<evidence type="ECO:0000256" key="2">
    <source>
        <dbReference type="ARBA" id="ARBA00022946"/>
    </source>
</evidence>
<dbReference type="AlphaFoldDB" id="A0A1L8DZW2"/>
<keyword evidence="4" id="KW-1135">Mitochondrion nucleoid</keyword>
<dbReference type="EMBL" id="GFDF01002051">
    <property type="protein sequence ID" value="JAV12033.1"/>
    <property type="molecule type" value="Transcribed_RNA"/>
</dbReference>
<organism evidence="7">
    <name type="scientific">Nyssomyia neivai</name>
    <dbReference type="NCBI Taxonomy" id="330878"/>
    <lineage>
        <taxon>Eukaryota</taxon>
        <taxon>Metazoa</taxon>
        <taxon>Ecdysozoa</taxon>
        <taxon>Arthropoda</taxon>
        <taxon>Hexapoda</taxon>
        <taxon>Insecta</taxon>
        <taxon>Pterygota</taxon>
        <taxon>Neoptera</taxon>
        <taxon>Endopterygota</taxon>
        <taxon>Diptera</taxon>
        <taxon>Nematocera</taxon>
        <taxon>Psychodoidea</taxon>
        <taxon>Psychodidae</taxon>
        <taxon>Nyssomyia</taxon>
    </lineage>
</organism>
<sequence length="101" mass="11555">MSANYRRFLKLLEKWPVDKTKPGRDLGEHLREDLKVLLGREQEPGFKAEEFSRQLEALARVGGNVHTKSFPRNSKTTATGLTGEQCNQVLSSEFLEYMNTK</sequence>
<evidence type="ECO:0000256" key="4">
    <source>
        <dbReference type="ARBA" id="ARBA00023271"/>
    </source>
</evidence>
<proteinExistence type="predicted"/>
<keyword evidence="3" id="KW-0496">Mitochondrion</keyword>